<keyword evidence="3" id="KW-1185">Reference proteome</keyword>
<name>A0A521C9Q0_9SPHI</name>
<keyword evidence="1" id="KW-0175">Coiled coil</keyword>
<evidence type="ECO:0000313" key="2">
    <source>
        <dbReference type="EMBL" id="SMO55551.1"/>
    </source>
</evidence>
<organism evidence="2 3">
    <name type="scientific">Pedobacter westerhofensis</name>
    <dbReference type="NCBI Taxonomy" id="425512"/>
    <lineage>
        <taxon>Bacteria</taxon>
        <taxon>Pseudomonadati</taxon>
        <taxon>Bacteroidota</taxon>
        <taxon>Sphingobacteriia</taxon>
        <taxon>Sphingobacteriales</taxon>
        <taxon>Sphingobacteriaceae</taxon>
        <taxon>Pedobacter</taxon>
    </lineage>
</organism>
<dbReference type="RefSeq" id="WP_142527490.1">
    <property type="nucleotide sequence ID" value="NZ_CBCSJO010000004.1"/>
</dbReference>
<dbReference type="Proteomes" id="UP000320300">
    <property type="component" value="Unassembled WGS sequence"/>
</dbReference>
<feature type="coiled-coil region" evidence="1">
    <location>
        <begin position="285"/>
        <end position="312"/>
    </location>
</feature>
<dbReference type="AlphaFoldDB" id="A0A521C9Q0"/>
<sequence>MNNKFYILICIVLFQVSFVKAQWGELDSRTEYRNDAGLSGSEGAKSGFYQTLAPVNFPAGAQGWWHLLDVRHSNLSNNYAMQFSGNFYDQILYFRKTNGNPGQQWSQVLTANSDGKLINSNINITTAAGQSFFTGHQTGTTYSYPLGIFHAVTDNDNGTLNFLYDGITAGLTKFYVRADGEGYFSGNVGIGIENPKEKLAVKGIIHSQEVLVDMKGWSDDVFQKDYNLVPLANVKTYINQNHHLPGVPSEKEIIEKGLQLGEMNKILMKKVEELTLYLIEKDIQVDKEKHRNDAQQEQIDLLTTQLTQLKKSGKRL</sequence>
<gene>
    <name evidence="2" type="ORF">SAMN06265348_103298</name>
</gene>
<evidence type="ECO:0000313" key="3">
    <source>
        <dbReference type="Proteomes" id="UP000320300"/>
    </source>
</evidence>
<evidence type="ECO:0000256" key="1">
    <source>
        <dbReference type="SAM" id="Coils"/>
    </source>
</evidence>
<accession>A0A521C9Q0</accession>
<reference evidence="2 3" key="1">
    <citation type="submission" date="2017-05" db="EMBL/GenBank/DDBJ databases">
        <authorList>
            <person name="Varghese N."/>
            <person name="Submissions S."/>
        </authorList>
    </citation>
    <scope>NUCLEOTIDE SEQUENCE [LARGE SCALE GENOMIC DNA]</scope>
    <source>
        <strain evidence="2 3">DSM 19036</strain>
    </source>
</reference>
<dbReference type="EMBL" id="FXTN01000003">
    <property type="protein sequence ID" value="SMO55551.1"/>
    <property type="molecule type" value="Genomic_DNA"/>
</dbReference>
<dbReference type="OrthoDB" id="657976at2"/>
<protein>
    <submittedName>
        <fullName evidence="2">Uncharacterized protein</fullName>
    </submittedName>
</protein>
<proteinExistence type="predicted"/>